<dbReference type="AlphaFoldDB" id="A0A0E9M2G4"/>
<dbReference type="InterPro" id="IPR036907">
    <property type="entry name" value="5'-Nucleotdase_C_sf"/>
</dbReference>
<comment type="caution">
    <text evidence="2">The sequence shown here is derived from an EMBL/GenBank/DDBJ whole genome shotgun (WGS) entry which is preliminary data.</text>
</comment>
<dbReference type="EMBL" id="BAZW01000058">
    <property type="protein sequence ID" value="GAO31709.1"/>
    <property type="molecule type" value="Genomic_DNA"/>
</dbReference>
<dbReference type="GO" id="GO:0009166">
    <property type="term" value="P:nucleotide catabolic process"/>
    <property type="evidence" value="ECO:0007669"/>
    <property type="project" value="InterPro"/>
</dbReference>
<dbReference type="SUPFAM" id="SSF55816">
    <property type="entry name" value="5'-nucleotidase (syn. UDP-sugar hydrolase), C-terminal domain"/>
    <property type="match status" value="1"/>
</dbReference>
<evidence type="ECO:0000313" key="3">
    <source>
        <dbReference type="Proteomes" id="UP000032900"/>
    </source>
</evidence>
<dbReference type="GO" id="GO:0030288">
    <property type="term" value="C:outer membrane-bounded periplasmic space"/>
    <property type="evidence" value="ECO:0007669"/>
    <property type="project" value="TreeGrafter"/>
</dbReference>
<dbReference type="STRING" id="1236989.JCM15548_14099"/>
<accession>A0A0E9M2G4</accession>
<dbReference type="OrthoDB" id="4762412at2"/>
<dbReference type="Pfam" id="PF02872">
    <property type="entry name" value="5_nucleotid_C"/>
    <property type="match status" value="1"/>
</dbReference>
<organism evidence="2 3">
    <name type="scientific">Geofilum rubicundum JCM 15548</name>
    <dbReference type="NCBI Taxonomy" id="1236989"/>
    <lineage>
        <taxon>Bacteria</taxon>
        <taxon>Pseudomonadati</taxon>
        <taxon>Bacteroidota</taxon>
        <taxon>Bacteroidia</taxon>
        <taxon>Marinilabiliales</taxon>
        <taxon>Marinilabiliaceae</taxon>
        <taxon>Geofilum</taxon>
    </lineage>
</organism>
<dbReference type="Gene3D" id="3.90.780.10">
    <property type="entry name" value="5'-Nucleotidase, C-terminal domain"/>
    <property type="match status" value="1"/>
</dbReference>
<reference evidence="2 3" key="1">
    <citation type="journal article" date="2015" name="Microbes Environ.">
        <title>Distribution and evolution of nitrogen fixation genes in the phylum bacteroidetes.</title>
        <authorList>
            <person name="Inoue J."/>
            <person name="Oshima K."/>
            <person name="Suda W."/>
            <person name="Sakamoto M."/>
            <person name="Iino T."/>
            <person name="Noda S."/>
            <person name="Hongoh Y."/>
            <person name="Hattori M."/>
            <person name="Ohkuma M."/>
        </authorList>
    </citation>
    <scope>NUCLEOTIDE SEQUENCE [LARGE SCALE GENOMIC DNA]</scope>
    <source>
        <strain evidence="2">JCM 15548</strain>
    </source>
</reference>
<gene>
    <name evidence="2" type="ORF">JCM15548_14099</name>
</gene>
<evidence type="ECO:0000313" key="2">
    <source>
        <dbReference type="EMBL" id="GAO31709.1"/>
    </source>
</evidence>
<dbReference type="RefSeq" id="WP_062127984.1">
    <property type="nucleotide sequence ID" value="NZ_BAZW01000058.1"/>
</dbReference>
<dbReference type="PRINTS" id="PR01607">
    <property type="entry name" value="APYRASEFAMLY"/>
</dbReference>
<feature type="domain" description="5'-Nucleotidase C-terminal" evidence="1">
    <location>
        <begin position="63"/>
        <end position="211"/>
    </location>
</feature>
<dbReference type="GO" id="GO:0008768">
    <property type="term" value="F:UDP-sugar diphosphatase activity"/>
    <property type="evidence" value="ECO:0007669"/>
    <property type="project" value="TreeGrafter"/>
</dbReference>
<dbReference type="PANTHER" id="PTHR11575">
    <property type="entry name" value="5'-NUCLEOTIDASE-RELATED"/>
    <property type="match status" value="1"/>
</dbReference>
<dbReference type="GO" id="GO:0008253">
    <property type="term" value="F:5'-nucleotidase activity"/>
    <property type="evidence" value="ECO:0007669"/>
    <property type="project" value="TreeGrafter"/>
</dbReference>
<name>A0A0E9M2G4_9BACT</name>
<evidence type="ECO:0000259" key="1">
    <source>
        <dbReference type="Pfam" id="PF02872"/>
    </source>
</evidence>
<sequence length="253" mass="28291">MRQTFFFFILISLITGGCVNQPLSHKLTHHEFIQVDQPAAIDSTIDAVIKPFRDSLNLSMNTVIGTSSASMRSFKPESPLSSFVADLVYDAGYQYLETQGYTRPKLVALVNVRGLRAPMPEGPVLLRNAYEMMPFENLMTAVLLSGEQMQQFFQLMAHENGDGLSGATFTLTDEGATSIRIDGRPIDESEDYWVVTSDYLAEGGDGYTIFGKSDRHLISNYTIRDLIIERIKSMSEQNQIISPEMGVRITDVR</sequence>
<dbReference type="InterPro" id="IPR008334">
    <property type="entry name" value="5'-Nucleotdase_C"/>
</dbReference>
<protein>
    <submittedName>
        <fullName evidence="2">5'-nucleotidase</fullName>
    </submittedName>
</protein>
<keyword evidence="3" id="KW-1185">Reference proteome</keyword>
<dbReference type="PROSITE" id="PS51257">
    <property type="entry name" value="PROKAR_LIPOPROTEIN"/>
    <property type="match status" value="1"/>
</dbReference>
<dbReference type="Proteomes" id="UP000032900">
    <property type="component" value="Unassembled WGS sequence"/>
</dbReference>
<dbReference type="PANTHER" id="PTHR11575:SF24">
    <property type="entry name" value="5'-NUCLEOTIDASE"/>
    <property type="match status" value="1"/>
</dbReference>
<dbReference type="InterPro" id="IPR006179">
    <property type="entry name" value="5_nucleotidase/apyrase"/>
</dbReference>
<proteinExistence type="predicted"/>